<comment type="subcellular location">
    <subcellularLocation>
        <location evidence="1 10">Cell inner membrane</location>
    </subcellularLocation>
</comment>
<evidence type="ECO:0000313" key="15">
    <source>
        <dbReference type="Proteomes" id="UP000265431"/>
    </source>
</evidence>
<keyword evidence="6 11" id="KW-0812">Transmembrane</keyword>
<dbReference type="SUPFAM" id="SSF158544">
    <property type="entry name" value="GspK insert domain-like"/>
    <property type="match status" value="2"/>
</dbReference>
<dbReference type="GO" id="GO:0005886">
    <property type="term" value="C:plasma membrane"/>
    <property type="evidence" value="ECO:0007669"/>
    <property type="project" value="UniProtKB-SubCell"/>
</dbReference>
<evidence type="ECO:0000256" key="9">
    <source>
        <dbReference type="ARBA" id="ARBA00023136"/>
    </source>
</evidence>
<reference evidence="14 15" key="1">
    <citation type="submission" date="2018-08" db="EMBL/GenBank/DDBJ databases">
        <title>Henriciella mobilis sp. nov., isolated from seawater.</title>
        <authorList>
            <person name="Cheng H."/>
            <person name="Wu Y.-H."/>
            <person name="Xu X.-W."/>
            <person name="Guo L.-L."/>
        </authorList>
    </citation>
    <scope>NUCLEOTIDE SEQUENCE [LARGE SCALE GENOMIC DNA]</scope>
    <source>
        <strain evidence="14 15">CCUG66934</strain>
    </source>
</reference>
<dbReference type="InterPro" id="IPR049179">
    <property type="entry name" value="T2SSK_SAM-like_2nd"/>
</dbReference>
<name>A0A399QQL1_9PROT</name>
<dbReference type="Gene3D" id="1.10.40.60">
    <property type="entry name" value="EpsJ-like"/>
    <property type="match status" value="2"/>
</dbReference>
<feature type="domain" description="T2SS protein K first SAM-like" evidence="13">
    <location>
        <begin position="106"/>
        <end position="219"/>
    </location>
</feature>
<comment type="caution">
    <text evidence="14">The sequence shown here is derived from an EMBL/GenBank/DDBJ whole genome shotgun (WGS) entry which is preliminary data.</text>
</comment>
<dbReference type="PIRSF" id="PIRSF002786">
    <property type="entry name" value="XcpX"/>
    <property type="match status" value="1"/>
</dbReference>
<evidence type="ECO:0000259" key="12">
    <source>
        <dbReference type="Pfam" id="PF03934"/>
    </source>
</evidence>
<accession>A0A399QQL1</accession>
<keyword evidence="5 10" id="KW-0997">Cell inner membrane</keyword>
<dbReference type="PANTHER" id="PTHR38831">
    <property type="entry name" value="TYPE II SECRETION SYSTEM PROTEIN K"/>
    <property type="match status" value="1"/>
</dbReference>
<keyword evidence="4 10" id="KW-1003">Cell membrane</keyword>
<dbReference type="InterPro" id="IPR049031">
    <property type="entry name" value="T2SSK_SAM-like_1st"/>
</dbReference>
<keyword evidence="3 10" id="KW-0813">Transport</keyword>
<keyword evidence="9 10" id="KW-0472">Membrane</keyword>
<feature type="transmembrane region" description="Helical" evidence="11">
    <location>
        <begin position="12"/>
        <end position="36"/>
    </location>
</feature>
<dbReference type="NCBIfam" id="NF037980">
    <property type="entry name" value="T2SS_GspK"/>
    <property type="match status" value="1"/>
</dbReference>
<organism evidence="14 15">
    <name type="scientific">Henriciella barbarensis</name>
    <dbReference type="NCBI Taxonomy" id="86342"/>
    <lineage>
        <taxon>Bacteria</taxon>
        <taxon>Pseudomonadati</taxon>
        <taxon>Pseudomonadota</taxon>
        <taxon>Alphaproteobacteria</taxon>
        <taxon>Hyphomonadales</taxon>
        <taxon>Hyphomonadaceae</taxon>
        <taxon>Henriciella</taxon>
    </lineage>
</organism>
<keyword evidence="15" id="KW-1185">Reference proteome</keyword>
<evidence type="ECO:0000256" key="3">
    <source>
        <dbReference type="ARBA" id="ARBA00022448"/>
    </source>
</evidence>
<evidence type="ECO:0000256" key="1">
    <source>
        <dbReference type="ARBA" id="ARBA00004533"/>
    </source>
</evidence>
<protein>
    <recommendedName>
        <fullName evidence="10">Type II secretion system protein K</fullName>
    </recommendedName>
</protein>
<dbReference type="RefSeq" id="WP_119380881.1">
    <property type="nucleotide sequence ID" value="NZ_QWGB01000014.1"/>
</dbReference>
<evidence type="ECO:0000313" key="14">
    <source>
        <dbReference type="EMBL" id="RIJ20564.1"/>
    </source>
</evidence>
<keyword evidence="7" id="KW-0653">Protein transport</keyword>
<dbReference type="Gene3D" id="3.30.1300.30">
    <property type="entry name" value="GSPII I/J protein-like"/>
    <property type="match status" value="1"/>
</dbReference>
<evidence type="ECO:0000256" key="5">
    <source>
        <dbReference type="ARBA" id="ARBA00022519"/>
    </source>
</evidence>
<dbReference type="SUPFAM" id="SSF54523">
    <property type="entry name" value="Pili subunits"/>
    <property type="match status" value="1"/>
</dbReference>
<evidence type="ECO:0000256" key="10">
    <source>
        <dbReference type="PIRNR" id="PIRNR002786"/>
    </source>
</evidence>
<sequence length="332" mass="35886">MRPHAQKSEEGVALVTVLMIVAAMSAVAVTLSAAVMSATARARTVDAASQADWLALASEEVGRALIKEMFAASEGRLSADMPGFAEPVRFPIEGGEIMMRANDGGNCFNVNRLRITPARSDENAVGVSGPNAAEDYESLLKLAEVGDQNLMGLVYSAADWIDTDQSPGLNGAENAYYASSGLQYRTPGLPMIDASELRAVRYYTPDVMDALEPLVCALHESEEQTLNINTLTAAQAPLLSLAFSGALSVEAAGDLIFQRPVGGWPDVETFLTEPAIRQISPDLRRSELLSVQSEYVRVQAAIDFAGTRRTVEIMYRRNGAQRIETVWRERKG</sequence>
<evidence type="ECO:0000256" key="11">
    <source>
        <dbReference type="SAM" id="Phobius"/>
    </source>
</evidence>
<dbReference type="AlphaFoldDB" id="A0A399QQL1"/>
<comment type="similarity">
    <text evidence="2 10">Belongs to the GSP K family.</text>
</comment>
<keyword evidence="8 11" id="KW-1133">Transmembrane helix</keyword>
<dbReference type="Proteomes" id="UP000265431">
    <property type="component" value="Unassembled WGS sequence"/>
</dbReference>
<evidence type="ECO:0000256" key="6">
    <source>
        <dbReference type="ARBA" id="ARBA00022692"/>
    </source>
</evidence>
<dbReference type="Pfam" id="PF03934">
    <property type="entry name" value="T2SSK"/>
    <property type="match status" value="1"/>
</dbReference>
<dbReference type="GO" id="GO:0009306">
    <property type="term" value="P:protein secretion"/>
    <property type="evidence" value="ECO:0007669"/>
    <property type="project" value="InterPro"/>
</dbReference>
<gene>
    <name evidence="14" type="ORF">D1224_15760</name>
</gene>
<proteinExistence type="inferred from homology"/>
<evidence type="ECO:0000256" key="2">
    <source>
        <dbReference type="ARBA" id="ARBA00007246"/>
    </source>
</evidence>
<dbReference type="EMBL" id="QWGB01000014">
    <property type="protein sequence ID" value="RIJ20564.1"/>
    <property type="molecule type" value="Genomic_DNA"/>
</dbReference>
<evidence type="ECO:0000256" key="4">
    <source>
        <dbReference type="ARBA" id="ARBA00022475"/>
    </source>
</evidence>
<feature type="domain" description="T2SS protein K second SAM-like" evidence="12">
    <location>
        <begin position="226"/>
        <end position="291"/>
    </location>
</feature>
<dbReference type="OrthoDB" id="9788973at2"/>
<evidence type="ECO:0000256" key="7">
    <source>
        <dbReference type="ARBA" id="ARBA00022927"/>
    </source>
</evidence>
<dbReference type="InterPro" id="IPR038072">
    <property type="entry name" value="GspK_central_sf"/>
</dbReference>
<dbReference type="PANTHER" id="PTHR38831:SF1">
    <property type="entry name" value="TYPE II SECRETION SYSTEM PROTEIN K-RELATED"/>
    <property type="match status" value="1"/>
</dbReference>
<dbReference type="Pfam" id="PF21687">
    <property type="entry name" value="T2SSK_1st"/>
    <property type="match status" value="1"/>
</dbReference>
<evidence type="ECO:0000256" key="8">
    <source>
        <dbReference type="ARBA" id="ARBA00022989"/>
    </source>
</evidence>
<dbReference type="InterPro" id="IPR005628">
    <property type="entry name" value="GspK"/>
</dbReference>
<evidence type="ECO:0000259" key="13">
    <source>
        <dbReference type="Pfam" id="PF21687"/>
    </source>
</evidence>
<dbReference type="InterPro" id="IPR045584">
    <property type="entry name" value="Pilin-like"/>
</dbReference>